<dbReference type="Gene3D" id="1.10.630.10">
    <property type="entry name" value="Cytochrome P450"/>
    <property type="match status" value="1"/>
</dbReference>
<keyword evidence="4 8" id="KW-0560">Oxidoreductase</keyword>
<evidence type="ECO:0000256" key="5">
    <source>
        <dbReference type="ARBA" id="ARBA00023004"/>
    </source>
</evidence>
<protein>
    <recommendedName>
        <fullName evidence="11">Cytochrome P450</fullName>
    </recommendedName>
</protein>
<comment type="similarity">
    <text evidence="1 8">Belongs to the cytochrome P450 family.</text>
</comment>
<keyword evidence="3 7" id="KW-0479">Metal-binding</keyword>
<dbReference type="OrthoDB" id="1470350at2759"/>
<dbReference type="InterPro" id="IPR036396">
    <property type="entry name" value="Cyt_P450_sf"/>
</dbReference>
<evidence type="ECO:0000256" key="6">
    <source>
        <dbReference type="ARBA" id="ARBA00023033"/>
    </source>
</evidence>
<evidence type="ECO:0008006" key="11">
    <source>
        <dbReference type="Google" id="ProtNLM"/>
    </source>
</evidence>
<evidence type="ECO:0000313" key="9">
    <source>
        <dbReference type="EMBL" id="KAG2172697.1"/>
    </source>
</evidence>
<proteinExistence type="inferred from homology"/>
<dbReference type="InterPro" id="IPR050196">
    <property type="entry name" value="Cytochrome_P450_Monoox"/>
</dbReference>
<organism evidence="9 10">
    <name type="scientific">Mortierella isabellina</name>
    <name type="common">Filamentous fungus</name>
    <name type="synonym">Umbelopsis isabellina</name>
    <dbReference type="NCBI Taxonomy" id="91625"/>
    <lineage>
        <taxon>Eukaryota</taxon>
        <taxon>Fungi</taxon>
        <taxon>Fungi incertae sedis</taxon>
        <taxon>Mucoromycota</taxon>
        <taxon>Mucoromycotina</taxon>
        <taxon>Umbelopsidomycetes</taxon>
        <taxon>Umbelopsidales</taxon>
        <taxon>Umbelopsidaceae</taxon>
        <taxon>Umbelopsis</taxon>
    </lineage>
</organism>
<keyword evidence="2 7" id="KW-0349">Heme</keyword>
<dbReference type="PRINTS" id="PR00385">
    <property type="entry name" value="P450"/>
</dbReference>
<evidence type="ECO:0000256" key="3">
    <source>
        <dbReference type="ARBA" id="ARBA00022723"/>
    </source>
</evidence>
<dbReference type="GO" id="GO:0004497">
    <property type="term" value="F:monooxygenase activity"/>
    <property type="evidence" value="ECO:0007669"/>
    <property type="project" value="UniProtKB-KW"/>
</dbReference>
<dbReference type="GO" id="GO:0020037">
    <property type="term" value="F:heme binding"/>
    <property type="evidence" value="ECO:0007669"/>
    <property type="project" value="InterPro"/>
</dbReference>
<keyword evidence="5 7" id="KW-0408">Iron</keyword>
<dbReference type="Pfam" id="PF00067">
    <property type="entry name" value="p450"/>
    <property type="match status" value="1"/>
</dbReference>
<comment type="cofactor">
    <cofactor evidence="7">
        <name>heme</name>
        <dbReference type="ChEBI" id="CHEBI:30413"/>
    </cofactor>
</comment>
<comment type="caution">
    <text evidence="9">The sequence shown here is derived from an EMBL/GenBank/DDBJ whole genome shotgun (WGS) entry which is preliminary data.</text>
</comment>
<dbReference type="Proteomes" id="UP000654370">
    <property type="component" value="Unassembled WGS sequence"/>
</dbReference>
<dbReference type="InterPro" id="IPR001128">
    <property type="entry name" value="Cyt_P450"/>
</dbReference>
<dbReference type="InterPro" id="IPR017972">
    <property type="entry name" value="Cyt_P450_CS"/>
</dbReference>
<dbReference type="GO" id="GO:0016705">
    <property type="term" value="F:oxidoreductase activity, acting on paired donors, with incorporation or reduction of molecular oxygen"/>
    <property type="evidence" value="ECO:0007669"/>
    <property type="project" value="InterPro"/>
</dbReference>
<evidence type="ECO:0000313" key="10">
    <source>
        <dbReference type="Proteomes" id="UP000654370"/>
    </source>
</evidence>
<evidence type="ECO:0000256" key="8">
    <source>
        <dbReference type="RuleBase" id="RU000461"/>
    </source>
</evidence>
<dbReference type="InterPro" id="IPR002401">
    <property type="entry name" value="Cyt_P450_E_grp-I"/>
</dbReference>
<dbReference type="PANTHER" id="PTHR24291:SF50">
    <property type="entry name" value="BIFUNCTIONAL ALBAFLAVENONE MONOOXYGENASE_TERPENE SYNTHASE"/>
    <property type="match status" value="1"/>
</dbReference>
<keyword evidence="6 8" id="KW-0503">Monooxygenase</keyword>
<dbReference type="SUPFAM" id="SSF48264">
    <property type="entry name" value="Cytochrome P450"/>
    <property type="match status" value="1"/>
</dbReference>
<sequence>MHLSDMFPKSVGNADSRLLIRRFFGETDLALANGHEWRRRRKIANPAFHRSMPIKLFSNLAIKAFEQIDKTEGPLDVNNLMTRVTLDAIGLAGFGYDLNAIGTPDGEWVDAYVDVTEHLLEFPYIFLPVLETHLLNFFPKRRAKHEKLTKLNNLFEEIIKRKRETLTMKPTDTDDGEKDLLTLLIESGRGEDEDSEPLNDSELRDELVIYFFAGHDTTSCTLSAALYYLAANPAIQKKARQEALEVLGDEARDVVPTADQLKKLPYLSQVMKETVRMASPVVDLITRKAAEDTELEGMVIPKDTAITVDIAALHYNDKVWKNPGVFDPERFADGGEYESMASKYFYLPFGGGARQCIGMNFSLTEQRVLLTAILRKYELSLPEDSIHKDGLQFNSNLLVLSSKNVTLEFKPRY</sequence>
<evidence type="ECO:0000256" key="1">
    <source>
        <dbReference type="ARBA" id="ARBA00010617"/>
    </source>
</evidence>
<evidence type="ECO:0000256" key="7">
    <source>
        <dbReference type="PIRSR" id="PIRSR602401-1"/>
    </source>
</evidence>
<accession>A0A8H7PEY1</accession>
<feature type="binding site" description="axial binding residue" evidence="7">
    <location>
        <position position="356"/>
    </location>
    <ligand>
        <name>heme</name>
        <dbReference type="ChEBI" id="CHEBI:30413"/>
    </ligand>
    <ligandPart>
        <name>Fe</name>
        <dbReference type="ChEBI" id="CHEBI:18248"/>
    </ligandPart>
</feature>
<dbReference type="GO" id="GO:0005506">
    <property type="term" value="F:iron ion binding"/>
    <property type="evidence" value="ECO:0007669"/>
    <property type="project" value="InterPro"/>
</dbReference>
<dbReference type="PROSITE" id="PS00086">
    <property type="entry name" value="CYTOCHROME_P450"/>
    <property type="match status" value="1"/>
</dbReference>
<dbReference type="AlphaFoldDB" id="A0A8H7PEY1"/>
<reference evidence="9" key="1">
    <citation type="submission" date="2020-12" db="EMBL/GenBank/DDBJ databases">
        <title>Metabolic potential, ecology and presence of endohyphal bacteria is reflected in genomic diversity of Mucoromycotina.</title>
        <authorList>
            <person name="Muszewska A."/>
            <person name="Okrasinska A."/>
            <person name="Steczkiewicz K."/>
            <person name="Drgas O."/>
            <person name="Orlowska M."/>
            <person name="Perlinska-Lenart U."/>
            <person name="Aleksandrzak-Piekarczyk T."/>
            <person name="Szatraj K."/>
            <person name="Zielenkiewicz U."/>
            <person name="Pilsyk S."/>
            <person name="Malc E."/>
            <person name="Mieczkowski P."/>
            <person name="Kruszewska J.S."/>
            <person name="Biernat P."/>
            <person name="Pawlowska J."/>
        </authorList>
    </citation>
    <scope>NUCLEOTIDE SEQUENCE</scope>
    <source>
        <strain evidence="9">WA0000067209</strain>
    </source>
</reference>
<keyword evidence="10" id="KW-1185">Reference proteome</keyword>
<dbReference type="EMBL" id="JAEPQZ010000016">
    <property type="protein sequence ID" value="KAG2172697.1"/>
    <property type="molecule type" value="Genomic_DNA"/>
</dbReference>
<gene>
    <name evidence="9" type="ORF">INT43_000044</name>
</gene>
<dbReference type="PANTHER" id="PTHR24291">
    <property type="entry name" value="CYTOCHROME P450 FAMILY 4"/>
    <property type="match status" value="1"/>
</dbReference>
<evidence type="ECO:0000256" key="4">
    <source>
        <dbReference type="ARBA" id="ARBA00023002"/>
    </source>
</evidence>
<dbReference type="PRINTS" id="PR00463">
    <property type="entry name" value="EP450I"/>
</dbReference>
<name>A0A8H7PEY1_MORIS</name>
<evidence type="ECO:0000256" key="2">
    <source>
        <dbReference type="ARBA" id="ARBA00022617"/>
    </source>
</evidence>